<evidence type="ECO:0000313" key="5">
    <source>
        <dbReference type="WBParaSite" id="SBAD_0000102401-mRNA-1"/>
    </source>
</evidence>
<dbReference type="Proteomes" id="UP000270296">
    <property type="component" value="Unassembled WGS sequence"/>
</dbReference>
<feature type="region of interest" description="Disordered" evidence="1">
    <location>
        <begin position="1"/>
        <end position="28"/>
    </location>
</feature>
<feature type="domain" description="Transcription factor TFIIIB component B'' Myb" evidence="2">
    <location>
        <begin position="51"/>
        <end position="110"/>
    </location>
</feature>
<dbReference type="EMBL" id="UZAM01006676">
    <property type="protein sequence ID" value="VDO92843.1"/>
    <property type="molecule type" value="Genomic_DNA"/>
</dbReference>
<protein>
    <submittedName>
        <fullName evidence="5">Myb_DNA-bind_7 domain-containing protein</fullName>
    </submittedName>
</protein>
<dbReference type="WBParaSite" id="SBAD_0000102401-mRNA-1">
    <property type="protein sequence ID" value="SBAD_0000102401-mRNA-1"/>
    <property type="gene ID" value="SBAD_0000102401"/>
</dbReference>
<evidence type="ECO:0000313" key="4">
    <source>
        <dbReference type="Proteomes" id="UP000270296"/>
    </source>
</evidence>
<evidence type="ECO:0000313" key="3">
    <source>
        <dbReference type="EMBL" id="VDO92843.1"/>
    </source>
</evidence>
<reference evidence="3 4" key="2">
    <citation type="submission" date="2018-11" db="EMBL/GenBank/DDBJ databases">
        <authorList>
            <consortium name="Pathogen Informatics"/>
        </authorList>
    </citation>
    <scope>NUCLEOTIDE SEQUENCE [LARGE SCALE GENOMIC DNA]</scope>
</reference>
<evidence type="ECO:0000259" key="2">
    <source>
        <dbReference type="Pfam" id="PF15963"/>
    </source>
</evidence>
<accession>A0A183IBJ8</accession>
<name>A0A183IBJ8_9BILA</name>
<proteinExistence type="predicted"/>
<gene>
    <name evidence="3" type="ORF">SBAD_LOCUS992</name>
</gene>
<reference evidence="5" key="1">
    <citation type="submission" date="2016-06" db="UniProtKB">
        <authorList>
            <consortium name="WormBaseParasite"/>
        </authorList>
    </citation>
    <scope>IDENTIFICATION</scope>
</reference>
<keyword evidence="4" id="KW-1185">Reference proteome</keyword>
<sequence>MAPKVANDAKESLVLDESPSTVDQANDQETEVIETDQERMSAHLLKKRHFKRYTTWPEIETLKFYRVLSTTGTVFSAMQSHFPNLSYQALKGKFKHEEKRNPEKIDRALRWHYLNQGKMPAPSSFLLHGKPDIEYGFRLFF</sequence>
<dbReference type="Pfam" id="PF15963">
    <property type="entry name" value="Myb_DNA-bind_7"/>
    <property type="match status" value="1"/>
</dbReference>
<dbReference type="OrthoDB" id="272624at2759"/>
<dbReference type="InterPro" id="IPR039467">
    <property type="entry name" value="TFIIIB_B''_Myb"/>
</dbReference>
<dbReference type="AlphaFoldDB" id="A0A183IBJ8"/>
<organism evidence="5">
    <name type="scientific">Soboliphyme baturini</name>
    <dbReference type="NCBI Taxonomy" id="241478"/>
    <lineage>
        <taxon>Eukaryota</taxon>
        <taxon>Metazoa</taxon>
        <taxon>Ecdysozoa</taxon>
        <taxon>Nematoda</taxon>
        <taxon>Enoplea</taxon>
        <taxon>Dorylaimia</taxon>
        <taxon>Dioctophymatida</taxon>
        <taxon>Dioctophymatoidea</taxon>
        <taxon>Soboliphymatidae</taxon>
        <taxon>Soboliphyme</taxon>
    </lineage>
</organism>
<evidence type="ECO:0000256" key="1">
    <source>
        <dbReference type="SAM" id="MobiDB-lite"/>
    </source>
</evidence>